<name>A0A183LI86_9TREM</name>
<accession>A0A183LI86</accession>
<dbReference type="EMBL" id="UZAI01001013">
    <property type="protein sequence ID" value="VDO58296.1"/>
    <property type="molecule type" value="Genomic_DNA"/>
</dbReference>
<evidence type="ECO:0000313" key="2">
    <source>
        <dbReference type="EMBL" id="VDO58296.1"/>
    </source>
</evidence>
<protein>
    <submittedName>
        <fullName evidence="2">Uncharacterized protein</fullName>
    </submittedName>
</protein>
<evidence type="ECO:0000313" key="3">
    <source>
        <dbReference type="Proteomes" id="UP000277204"/>
    </source>
</evidence>
<feature type="compositionally biased region" description="Low complexity" evidence="1">
    <location>
        <begin position="18"/>
        <end position="49"/>
    </location>
</feature>
<dbReference type="AlphaFoldDB" id="A0A183LI86"/>
<feature type="compositionally biased region" description="Basic residues" evidence="1">
    <location>
        <begin position="74"/>
        <end position="83"/>
    </location>
</feature>
<organism evidence="2 3">
    <name type="scientific">Schistosoma margrebowiei</name>
    <dbReference type="NCBI Taxonomy" id="48269"/>
    <lineage>
        <taxon>Eukaryota</taxon>
        <taxon>Metazoa</taxon>
        <taxon>Spiralia</taxon>
        <taxon>Lophotrochozoa</taxon>
        <taxon>Platyhelminthes</taxon>
        <taxon>Trematoda</taxon>
        <taxon>Digenea</taxon>
        <taxon>Strigeidida</taxon>
        <taxon>Schistosomatoidea</taxon>
        <taxon>Schistosomatidae</taxon>
        <taxon>Schistosoma</taxon>
    </lineage>
</organism>
<proteinExistence type="predicted"/>
<dbReference type="Proteomes" id="UP000277204">
    <property type="component" value="Unassembled WGS sequence"/>
</dbReference>
<gene>
    <name evidence="2" type="ORF">SMRZ_LOCUS3511</name>
</gene>
<evidence type="ECO:0000256" key="1">
    <source>
        <dbReference type="SAM" id="MobiDB-lite"/>
    </source>
</evidence>
<sequence length="110" mass="11822">MQYSGIQLYGAPSAPVKSPDQQPAAPAASDSPAAPDKPAAASAKPDSPATTKSTARPKPSKRAQRPAYPPRSPPRVRKKKHKTTSLSSSVQLYDNNNNKYDFMKIFNNNA</sequence>
<keyword evidence="3" id="KW-1185">Reference proteome</keyword>
<reference evidence="2 3" key="1">
    <citation type="submission" date="2018-11" db="EMBL/GenBank/DDBJ databases">
        <authorList>
            <consortium name="Pathogen Informatics"/>
        </authorList>
    </citation>
    <scope>NUCLEOTIDE SEQUENCE [LARGE SCALE GENOMIC DNA]</scope>
    <source>
        <strain evidence="2 3">Zambia</strain>
    </source>
</reference>
<feature type="region of interest" description="Disordered" evidence="1">
    <location>
        <begin position="1"/>
        <end position="92"/>
    </location>
</feature>